<dbReference type="EMBL" id="SNXZ01000003">
    <property type="protein sequence ID" value="TDP97867.1"/>
    <property type="molecule type" value="Genomic_DNA"/>
</dbReference>
<comment type="catalytic activity">
    <reaction evidence="3">
        <text>DNA(n) + a 2'-deoxyribonucleoside 5'-triphosphate = DNA(n+1) + diphosphate</text>
        <dbReference type="Rhea" id="RHEA:22508"/>
        <dbReference type="Rhea" id="RHEA-COMP:17339"/>
        <dbReference type="Rhea" id="RHEA-COMP:17340"/>
        <dbReference type="ChEBI" id="CHEBI:33019"/>
        <dbReference type="ChEBI" id="CHEBI:61560"/>
        <dbReference type="ChEBI" id="CHEBI:173112"/>
        <dbReference type="EC" id="2.7.7.7"/>
    </reaction>
</comment>
<feature type="region of interest" description="Disordered" evidence="4">
    <location>
        <begin position="95"/>
        <end position="120"/>
    </location>
</feature>
<dbReference type="PRINTS" id="PR00868">
    <property type="entry name" value="DNAPOLI"/>
</dbReference>
<dbReference type="GO" id="GO:0003677">
    <property type="term" value="F:DNA binding"/>
    <property type="evidence" value="ECO:0007669"/>
    <property type="project" value="InterPro"/>
</dbReference>
<evidence type="ECO:0000256" key="1">
    <source>
        <dbReference type="ARBA" id="ARBA00012417"/>
    </source>
</evidence>
<dbReference type="CDD" id="cd06444">
    <property type="entry name" value="DNA_pol_A"/>
    <property type="match status" value="1"/>
</dbReference>
<evidence type="ECO:0000256" key="4">
    <source>
        <dbReference type="SAM" id="MobiDB-lite"/>
    </source>
</evidence>
<evidence type="ECO:0000259" key="5">
    <source>
        <dbReference type="SMART" id="SM00482"/>
    </source>
</evidence>
<dbReference type="InterPro" id="IPR002298">
    <property type="entry name" value="DNA_polymerase_A"/>
</dbReference>
<dbReference type="PANTHER" id="PTHR10133:SF27">
    <property type="entry name" value="DNA POLYMERASE NU"/>
    <property type="match status" value="1"/>
</dbReference>
<dbReference type="Gene3D" id="1.10.150.20">
    <property type="entry name" value="5' to 3' exonuclease, C-terminal subdomain"/>
    <property type="match status" value="1"/>
</dbReference>
<dbReference type="AlphaFoldDB" id="A0A4R6SDV1"/>
<sequence>MRGVLVVVAPEANGVGRVRVVGEPGDLTVRLAEWMAETERNHRPRWVLPSAAEVYPGLLKAGARIERCHDLTLAEGILLGFAGEHHRPRNPVAAWARAHGGPSSPEPPDPPPPERDEPPALFEADRRPAIAGLDPLDCAEAVYADQQRRTDQTAHPDRLRLLIAAESAGGLAGAEMTHFGLPWRADVHEQLLTDLLGPRPPSGARPKVLQELAEEIGAAFGGITLNPDHPPSVVRAFQRVGIDVSSSRAWELKQVDHPAVAPLLHYKELSRLYVAHGWSWLHSWVHNGRFRPEYVVGGVVSGRWATRGGAALQLPRALRTAVRADPGWTLVVADAAQLEPRVLAALSADRKLAEVAGSTDLYAGLAEDAFGGDRGQAKIAMLSAMYGGTSGGAGPLLAVLRKRFPEAVGYVEEAARTGERGGIVRSRLGRTSPAPGEARRELMESESGDETVERRARQAAREWGRFTRNFVVQASAADWASTLLATLRRRLAATAPAAELVFFQHDEVLVHCPADQAETVAAEVTASAQEASDLVFPGTAVRFPLQANIVDCYADAK</sequence>
<dbReference type="NCBIfam" id="NF011538">
    <property type="entry name" value="PRK14975.1-1"/>
    <property type="match status" value="1"/>
</dbReference>
<proteinExistence type="predicted"/>
<reference evidence="6 7" key="1">
    <citation type="submission" date="2019-03" db="EMBL/GenBank/DDBJ databases">
        <title>Genomic Encyclopedia of Type Strains, Phase IV (KMG-IV): sequencing the most valuable type-strain genomes for metagenomic binning, comparative biology and taxonomic classification.</title>
        <authorList>
            <person name="Goeker M."/>
        </authorList>
    </citation>
    <scope>NUCLEOTIDE SEQUENCE [LARGE SCALE GENOMIC DNA]</scope>
    <source>
        <strain evidence="6 7">DSM 45361</strain>
    </source>
</reference>
<name>A0A4R6SDV1_LABRH</name>
<dbReference type="RefSeq" id="WP_133851007.1">
    <property type="nucleotide sequence ID" value="NZ_SNXZ01000003.1"/>
</dbReference>
<evidence type="ECO:0000256" key="2">
    <source>
        <dbReference type="ARBA" id="ARBA00022705"/>
    </source>
</evidence>
<dbReference type="OrthoDB" id="4414061at2"/>
<dbReference type="InterPro" id="IPR001098">
    <property type="entry name" value="DNA-dir_DNA_pol_A_palm_dom"/>
</dbReference>
<protein>
    <recommendedName>
        <fullName evidence="1">DNA-directed DNA polymerase</fullName>
        <ecNumber evidence="1">2.7.7.7</ecNumber>
    </recommendedName>
</protein>
<organism evidence="6 7">
    <name type="scientific">Labedaea rhizosphaerae</name>
    <dbReference type="NCBI Taxonomy" id="598644"/>
    <lineage>
        <taxon>Bacteria</taxon>
        <taxon>Bacillati</taxon>
        <taxon>Actinomycetota</taxon>
        <taxon>Actinomycetes</taxon>
        <taxon>Pseudonocardiales</taxon>
        <taxon>Pseudonocardiaceae</taxon>
        <taxon>Labedaea</taxon>
    </lineage>
</organism>
<dbReference type="SMART" id="SM00482">
    <property type="entry name" value="POLAc"/>
    <property type="match status" value="1"/>
</dbReference>
<dbReference type="SUPFAM" id="SSF56672">
    <property type="entry name" value="DNA/RNA polymerases"/>
    <property type="match status" value="1"/>
</dbReference>
<dbReference type="Gene3D" id="3.30.70.370">
    <property type="match status" value="1"/>
</dbReference>
<dbReference type="Pfam" id="PF00476">
    <property type="entry name" value="DNA_pol_A"/>
    <property type="match status" value="1"/>
</dbReference>
<dbReference type="GO" id="GO:0006302">
    <property type="term" value="P:double-strand break repair"/>
    <property type="evidence" value="ECO:0007669"/>
    <property type="project" value="TreeGrafter"/>
</dbReference>
<gene>
    <name evidence="6" type="ORF">EV186_103844</name>
</gene>
<dbReference type="GO" id="GO:0006261">
    <property type="term" value="P:DNA-templated DNA replication"/>
    <property type="evidence" value="ECO:0007669"/>
    <property type="project" value="InterPro"/>
</dbReference>
<dbReference type="EC" id="2.7.7.7" evidence="1"/>
<keyword evidence="2" id="KW-0235">DNA replication</keyword>
<dbReference type="InterPro" id="IPR043502">
    <property type="entry name" value="DNA/RNA_pol_sf"/>
</dbReference>
<evidence type="ECO:0000313" key="7">
    <source>
        <dbReference type="Proteomes" id="UP000295444"/>
    </source>
</evidence>
<evidence type="ECO:0000256" key="3">
    <source>
        <dbReference type="ARBA" id="ARBA00049244"/>
    </source>
</evidence>
<accession>A0A4R6SDV1</accession>
<dbReference type="Proteomes" id="UP000295444">
    <property type="component" value="Unassembled WGS sequence"/>
</dbReference>
<feature type="domain" description="DNA-directed DNA polymerase family A palm" evidence="5">
    <location>
        <begin position="315"/>
        <end position="516"/>
    </location>
</feature>
<keyword evidence="7" id="KW-1185">Reference proteome</keyword>
<feature type="region of interest" description="Disordered" evidence="4">
    <location>
        <begin position="427"/>
        <end position="453"/>
    </location>
</feature>
<dbReference type="GO" id="GO:0003887">
    <property type="term" value="F:DNA-directed DNA polymerase activity"/>
    <property type="evidence" value="ECO:0007669"/>
    <property type="project" value="UniProtKB-EC"/>
</dbReference>
<dbReference type="PANTHER" id="PTHR10133">
    <property type="entry name" value="DNA POLYMERASE I"/>
    <property type="match status" value="1"/>
</dbReference>
<evidence type="ECO:0000313" key="6">
    <source>
        <dbReference type="EMBL" id="TDP97867.1"/>
    </source>
</evidence>
<comment type="caution">
    <text evidence="6">The sequence shown here is derived from an EMBL/GenBank/DDBJ whole genome shotgun (WGS) entry which is preliminary data.</text>
</comment>